<accession>A0A9W8RS67</accession>
<evidence type="ECO:0000313" key="3">
    <source>
        <dbReference type="Proteomes" id="UP001152049"/>
    </source>
</evidence>
<reference evidence="2" key="1">
    <citation type="submission" date="2022-09" db="EMBL/GenBank/DDBJ databases">
        <title>Fusarium specimens isolated from Avocado Roots.</title>
        <authorList>
            <person name="Stajich J."/>
            <person name="Roper C."/>
            <person name="Heimlech-Rivalta G."/>
        </authorList>
    </citation>
    <scope>NUCLEOTIDE SEQUENCE</scope>
    <source>
        <strain evidence="2">CF00136</strain>
    </source>
</reference>
<comment type="caution">
    <text evidence="2">The sequence shown here is derived from an EMBL/GenBank/DDBJ whole genome shotgun (WGS) entry which is preliminary data.</text>
</comment>
<name>A0A9W8RS67_9HYPO</name>
<keyword evidence="3" id="KW-1185">Reference proteome</keyword>
<evidence type="ECO:0000256" key="1">
    <source>
        <dbReference type="ARBA" id="ARBA00023242"/>
    </source>
</evidence>
<dbReference type="PANTHER" id="PTHR46910">
    <property type="entry name" value="TRANSCRIPTION FACTOR PDR1"/>
    <property type="match status" value="1"/>
</dbReference>
<dbReference type="InterPro" id="IPR050987">
    <property type="entry name" value="AtrR-like"/>
</dbReference>
<dbReference type="AlphaFoldDB" id="A0A9W8RS67"/>
<dbReference type="EMBL" id="JAOQAZ010000026">
    <property type="protein sequence ID" value="KAJ4252446.1"/>
    <property type="molecule type" value="Genomic_DNA"/>
</dbReference>
<proteinExistence type="predicted"/>
<evidence type="ECO:0008006" key="4">
    <source>
        <dbReference type="Google" id="ProtNLM"/>
    </source>
</evidence>
<sequence>MFLLNAVNFHAGQVYHLFDDASFTQQLYSFYSNPAEMVDEMKLWYIHFLILIALGKSFIVCDAQVTSPPGADLFIHAVQLMPETTYLIQDFITSSEILCCMALYYLAVDSRVSAYDKIGQAIQDDDITAPLPVFAESEQRTAAMAIQIGLSRVMSVVMNSVYRRDGSRNLSFISSTQKALRSVAGVSQDLATHFSLPSTGPGGGVSRISGHLNIFYHQCIVVATRPFLFAFLEKRLASSEEEASAQFWKDPIGHILMIGIESSKRISTILRLLKDQHLIETFLPFEIESAFSAGTYLAIAEANFPSIFKDDSSPLQTITETLDVLVARGNAAARGRLSELEHLRRILGETGQLLSCEADSRWPSAQTLPMMDSATRSRRPSEGTVTVGCNWEAFQTPQAGDGSMAVEMDLVDWVEGASTEKLHSQPHHLNAIAECLDSWESTSWLDSLSYDV</sequence>
<dbReference type="CDD" id="cd12148">
    <property type="entry name" value="fungal_TF_MHR"/>
    <property type="match status" value="1"/>
</dbReference>
<evidence type="ECO:0000313" key="2">
    <source>
        <dbReference type="EMBL" id="KAJ4252446.1"/>
    </source>
</evidence>
<organism evidence="2 3">
    <name type="scientific">Fusarium torreyae</name>
    <dbReference type="NCBI Taxonomy" id="1237075"/>
    <lineage>
        <taxon>Eukaryota</taxon>
        <taxon>Fungi</taxon>
        <taxon>Dikarya</taxon>
        <taxon>Ascomycota</taxon>
        <taxon>Pezizomycotina</taxon>
        <taxon>Sordariomycetes</taxon>
        <taxon>Hypocreomycetidae</taxon>
        <taxon>Hypocreales</taxon>
        <taxon>Nectriaceae</taxon>
        <taxon>Fusarium</taxon>
    </lineage>
</organism>
<keyword evidence="1" id="KW-0539">Nucleus</keyword>
<dbReference type="GO" id="GO:0003700">
    <property type="term" value="F:DNA-binding transcription factor activity"/>
    <property type="evidence" value="ECO:0007669"/>
    <property type="project" value="InterPro"/>
</dbReference>
<dbReference type="PANTHER" id="PTHR46910:SF32">
    <property type="entry name" value="TRANSCRIPTION FACTOR DOMAIN-CONTAINING PROTEIN-RELATED"/>
    <property type="match status" value="1"/>
</dbReference>
<gene>
    <name evidence="2" type="ORF">NW762_011047</name>
</gene>
<dbReference type="Proteomes" id="UP001152049">
    <property type="component" value="Unassembled WGS sequence"/>
</dbReference>
<protein>
    <recommendedName>
        <fullName evidence="4">Transcription factor domain-containing protein</fullName>
    </recommendedName>
</protein>
<dbReference type="OrthoDB" id="3548654at2759"/>